<feature type="domain" description="Transcriptional repressor PaaX-like N-terminal" evidence="1">
    <location>
        <begin position="9"/>
        <end position="74"/>
    </location>
</feature>
<dbReference type="Pfam" id="PF07848">
    <property type="entry name" value="PaaX"/>
    <property type="match status" value="1"/>
</dbReference>
<dbReference type="InterPro" id="IPR036390">
    <property type="entry name" value="WH_DNA-bd_sf"/>
</dbReference>
<dbReference type="PANTHER" id="PTHR30319">
    <property type="entry name" value="PHENYLACETIC ACID REGULATOR-RELATED TRANSCRIPTIONAL REPRESSOR"/>
    <property type="match status" value="1"/>
</dbReference>
<name>A0ABV8J3A3_9ACTN</name>
<dbReference type="EMBL" id="JBHSBL010000020">
    <property type="protein sequence ID" value="MFC4069088.1"/>
    <property type="molecule type" value="Genomic_DNA"/>
</dbReference>
<protein>
    <submittedName>
        <fullName evidence="4">PaaX family transcriptional regulator C-terminal domain-containing protein</fullName>
    </submittedName>
</protein>
<dbReference type="InterPro" id="IPR048846">
    <property type="entry name" value="PaaX-like_central"/>
</dbReference>
<comment type="caution">
    <text evidence="4">The sequence shown here is derived from an EMBL/GenBank/DDBJ whole genome shotgun (WGS) entry which is preliminary data.</text>
</comment>
<feature type="domain" description="Transcriptional repressor PaaX-like C-terminal" evidence="2">
    <location>
        <begin position="177"/>
        <end position="254"/>
    </location>
</feature>
<evidence type="ECO:0000259" key="1">
    <source>
        <dbReference type="Pfam" id="PF07848"/>
    </source>
</evidence>
<dbReference type="InterPro" id="IPR011965">
    <property type="entry name" value="PaaX_trns_reg"/>
</dbReference>
<dbReference type="Gene3D" id="1.10.10.10">
    <property type="entry name" value="Winged helix-like DNA-binding domain superfamily/Winged helix DNA-binding domain"/>
    <property type="match status" value="1"/>
</dbReference>
<evidence type="ECO:0000259" key="3">
    <source>
        <dbReference type="Pfam" id="PF20803"/>
    </source>
</evidence>
<reference evidence="5" key="1">
    <citation type="journal article" date="2019" name="Int. J. Syst. Evol. Microbiol.">
        <title>The Global Catalogue of Microorganisms (GCM) 10K type strain sequencing project: providing services to taxonomists for standard genome sequencing and annotation.</title>
        <authorList>
            <consortium name="The Broad Institute Genomics Platform"/>
            <consortium name="The Broad Institute Genome Sequencing Center for Infectious Disease"/>
            <person name="Wu L."/>
            <person name="Ma J."/>
        </authorList>
    </citation>
    <scope>NUCLEOTIDE SEQUENCE [LARGE SCALE GENOMIC DNA]</scope>
    <source>
        <strain evidence="5">TBRC 5832</strain>
    </source>
</reference>
<keyword evidence="5" id="KW-1185">Reference proteome</keyword>
<dbReference type="SUPFAM" id="SSF46785">
    <property type="entry name" value="Winged helix' DNA-binding domain"/>
    <property type="match status" value="1"/>
</dbReference>
<dbReference type="Proteomes" id="UP001595867">
    <property type="component" value="Unassembled WGS sequence"/>
</dbReference>
<accession>A0ABV8J3A3</accession>
<dbReference type="Pfam" id="PF20803">
    <property type="entry name" value="PaaX_M"/>
    <property type="match status" value="1"/>
</dbReference>
<dbReference type="InterPro" id="IPR036388">
    <property type="entry name" value="WH-like_DNA-bd_sf"/>
</dbReference>
<dbReference type="Gene3D" id="3.30.70.2650">
    <property type="match status" value="1"/>
</dbReference>
<dbReference type="Gene3D" id="1.20.58.1460">
    <property type="match status" value="1"/>
</dbReference>
<dbReference type="PIRSF" id="PIRSF020623">
    <property type="entry name" value="PaaX"/>
    <property type="match status" value="1"/>
</dbReference>
<dbReference type="RefSeq" id="WP_378069984.1">
    <property type="nucleotide sequence ID" value="NZ_JBHSBL010000020.1"/>
</dbReference>
<gene>
    <name evidence="4" type="ORF">ACFO0C_29500</name>
</gene>
<evidence type="ECO:0000313" key="4">
    <source>
        <dbReference type="EMBL" id="MFC4069088.1"/>
    </source>
</evidence>
<feature type="domain" description="Transcriptional repressor PaaX-like central Cas2-like" evidence="3">
    <location>
        <begin position="94"/>
        <end position="167"/>
    </location>
</feature>
<dbReference type="PANTHER" id="PTHR30319:SF1">
    <property type="entry name" value="TRANSCRIPTIONAL REPRESSOR PAAX"/>
    <property type="match status" value="1"/>
</dbReference>
<sequence length="276" mass="30600">MPPLVPPQTLMLMLLGDFVLDRGVCVFSGSAIDVLGRLGVSSHATRSTLSRMVNRGLLRRQRHGRKMYFGLTDRTAAILHDGRSRIWETGAVNDDWDGTWTLLCFSLPESWQRQRHDLRSQLAWSGFGPLQGGLWIAPGTRPAQSIVTGLGLSAHARVFHARAAELTDIGAMVRDAYDLDALALRYQGFLGRWEGTSPFRDPLAARLSLIAEWLDAIRRDPRLPVEHLPADWPAARAQGLFRDLEAASLSPAHSLAATFLDLQPDEVRPTRPSTPQ</sequence>
<evidence type="ECO:0000313" key="5">
    <source>
        <dbReference type="Proteomes" id="UP001595867"/>
    </source>
</evidence>
<organism evidence="4 5">
    <name type="scientific">Actinoplanes subglobosus</name>
    <dbReference type="NCBI Taxonomy" id="1547892"/>
    <lineage>
        <taxon>Bacteria</taxon>
        <taxon>Bacillati</taxon>
        <taxon>Actinomycetota</taxon>
        <taxon>Actinomycetes</taxon>
        <taxon>Micromonosporales</taxon>
        <taxon>Micromonosporaceae</taxon>
        <taxon>Actinoplanes</taxon>
    </lineage>
</organism>
<dbReference type="Pfam" id="PF08223">
    <property type="entry name" value="PaaX_C"/>
    <property type="match status" value="1"/>
</dbReference>
<dbReference type="InterPro" id="IPR013225">
    <property type="entry name" value="PaaX_C"/>
</dbReference>
<dbReference type="InterPro" id="IPR012906">
    <property type="entry name" value="PaaX-like_N"/>
</dbReference>
<proteinExistence type="predicted"/>
<evidence type="ECO:0000259" key="2">
    <source>
        <dbReference type="Pfam" id="PF08223"/>
    </source>
</evidence>